<dbReference type="NCBIfam" id="NF045923">
    <property type="entry name" value="SpheroidMoxCrtARhod"/>
    <property type="match status" value="1"/>
</dbReference>
<dbReference type="AlphaFoldDB" id="A0A6I6IXX2"/>
<evidence type="ECO:0000313" key="1">
    <source>
        <dbReference type="EMBL" id="QGY00308.1"/>
    </source>
</evidence>
<dbReference type="Proteomes" id="UP000428330">
    <property type="component" value="Chromosome"/>
</dbReference>
<evidence type="ECO:0000313" key="2">
    <source>
        <dbReference type="Proteomes" id="UP000428330"/>
    </source>
</evidence>
<dbReference type="KEGG" id="rom:EI983_05395"/>
<gene>
    <name evidence="1" type="ORF">EI983_05395</name>
</gene>
<sequence>MPSCGRASQRSRAIQTVSLSVFQFPKGVSRLWAFAMMGLARPRMRRVEGLGFWKLCGSGTGEGFTPVPNTGVYSILATWPDEATARTQTASAPVFRSYHNRASEAWTVFLEPISARGQWSGQHPFTPTEDAAPRGPIAALTRATVRPLTALRFWRRVPDISSVIGTDGNVLFKIGIGEVPLVQQITFSIWPDTASMARFARADGPHARAIRAVRDGNWFSEELYARFRVLGDCGTWQGNSPLADTEQTR</sequence>
<reference evidence="2" key="1">
    <citation type="submission" date="2018-12" db="EMBL/GenBank/DDBJ databases">
        <title>Complete genome sequence of Roseovarius sp. MME-070.</title>
        <authorList>
            <person name="Nam Y.-D."/>
            <person name="Kang J."/>
            <person name="Chung W.-H."/>
            <person name="Park Y.S."/>
        </authorList>
    </citation>
    <scope>NUCLEOTIDE SEQUENCE [LARGE SCALE GENOMIC DNA]</scope>
    <source>
        <strain evidence="2">MME-070</strain>
    </source>
</reference>
<accession>A0A6I6IXX2</accession>
<dbReference type="InterPro" id="IPR049574">
    <property type="entry name" value="CrtA-like"/>
</dbReference>
<protein>
    <submittedName>
        <fullName evidence="1">Spheroidene monooxygenase</fullName>
    </submittedName>
</protein>
<dbReference type="GO" id="GO:0004497">
    <property type="term" value="F:monooxygenase activity"/>
    <property type="evidence" value="ECO:0007669"/>
    <property type="project" value="UniProtKB-KW"/>
</dbReference>
<dbReference type="EMBL" id="CP034348">
    <property type="protein sequence ID" value="QGY00308.1"/>
    <property type="molecule type" value="Genomic_DNA"/>
</dbReference>
<dbReference type="CDD" id="cd21650">
    <property type="entry name" value="CrtA-like"/>
    <property type="match status" value="1"/>
</dbReference>
<proteinExistence type="predicted"/>
<keyword evidence="1" id="KW-0560">Oxidoreductase</keyword>
<keyword evidence="1" id="KW-0503">Monooxygenase</keyword>
<name>A0A6I6IXX2_9RHOB</name>
<organism evidence="1 2">
    <name type="scientific">Roseovarius faecimaris</name>
    <dbReference type="NCBI Taxonomy" id="2494550"/>
    <lineage>
        <taxon>Bacteria</taxon>
        <taxon>Pseudomonadati</taxon>
        <taxon>Pseudomonadota</taxon>
        <taxon>Alphaproteobacteria</taxon>
        <taxon>Rhodobacterales</taxon>
        <taxon>Roseobacteraceae</taxon>
        <taxon>Roseovarius</taxon>
    </lineage>
</organism>
<dbReference type="OrthoDB" id="1122317at2"/>
<keyword evidence="2" id="KW-1185">Reference proteome</keyword>